<feature type="transmembrane region" description="Helical" evidence="8">
    <location>
        <begin position="106"/>
        <end position="132"/>
    </location>
</feature>
<accession>D8K8H8</accession>
<evidence type="ECO:0000256" key="7">
    <source>
        <dbReference type="ARBA" id="ARBA00023136"/>
    </source>
</evidence>
<keyword evidence="6 8" id="KW-1133">Transmembrane helix</keyword>
<name>D8K8H8_NITWC</name>
<evidence type="ECO:0000313" key="9">
    <source>
        <dbReference type="EMBL" id="ADJ29098.1"/>
    </source>
</evidence>
<dbReference type="PANTHER" id="PTHR30472:SF25">
    <property type="entry name" value="ABC TRANSPORTER PERMEASE PROTEIN MJ0876-RELATED"/>
    <property type="match status" value="1"/>
</dbReference>
<keyword evidence="3" id="KW-0813">Transport</keyword>
<dbReference type="KEGG" id="nwa:Nwat_2269"/>
<dbReference type="FunFam" id="1.10.3470.10:FF:000001">
    <property type="entry name" value="Vitamin B12 ABC transporter permease BtuC"/>
    <property type="match status" value="1"/>
</dbReference>
<dbReference type="STRING" id="105559.Nwat_2269"/>
<dbReference type="AlphaFoldDB" id="D8K8H8"/>
<evidence type="ECO:0000256" key="4">
    <source>
        <dbReference type="ARBA" id="ARBA00022475"/>
    </source>
</evidence>
<dbReference type="Gene3D" id="1.10.3470.10">
    <property type="entry name" value="ABC transporter involved in vitamin B12 uptake, BtuC"/>
    <property type="match status" value="1"/>
</dbReference>
<dbReference type="HOGENOM" id="CLU_013016_0_3_6"/>
<dbReference type="PANTHER" id="PTHR30472">
    <property type="entry name" value="FERRIC ENTEROBACTIN TRANSPORT SYSTEM PERMEASE PROTEIN"/>
    <property type="match status" value="1"/>
</dbReference>
<dbReference type="SUPFAM" id="SSF81345">
    <property type="entry name" value="ABC transporter involved in vitamin B12 uptake, BtuC"/>
    <property type="match status" value="1"/>
</dbReference>
<comment type="similarity">
    <text evidence="2">Belongs to the binding-protein-dependent transport system permease family. FecCD subfamily.</text>
</comment>
<feature type="transmembrane region" description="Helical" evidence="8">
    <location>
        <begin position="83"/>
        <end position="100"/>
    </location>
</feature>
<evidence type="ECO:0000256" key="3">
    <source>
        <dbReference type="ARBA" id="ARBA00022448"/>
    </source>
</evidence>
<dbReference type="InterPro" id="IPR037294">
    <property type="entry name" value="ABC_BtuC-like"/>
</dbReference>
<dbReference type="Proteomes" id="UP000000393">
    <property type="component" value="Chromosome"/>
</dbReference>
<dbReference type="EMBL" id="CP002086">
    <property type="protein sequence ID" value="ADJ29098.1"/>
    <property type="molecule type" value="Genomic_DNA"/>
</dbReference>
<evidence type="ECO:0000256" key="2">
    <source>
        <dbReference type="ARBA" id="ARBA00007935"/>
    </source>
</evidence>
<evidence type="ECO:0000256" key="8">
    <source>
        <dbReference type="SAM" id="Phobius"/>
    </source>
</evidence>
<proteinExistence type="inferred from homology"/>
<evidence type="ECO:0000256" key="6">
    <source>
        <dbReference type="ARBA" id="ARBA00022989"/>
    </source>
</evidence>
<comment type="subcellular location">
    <subcellularLocation>
        <location evidence="1">Cell membrane</location>
        <topology evidence="1">Multi-pass membrane protein</topology>
    </subcellularLocation>
</comment>
<feature type="transmembrane region" description="Helical" evidence="8">
    <location>
        <begin position="144"/>
        <end position="165"/>
    </location>
</feature>
<gene>
    <name evidence="9" type="ordered locus">Nwat_2269</name>
</gene>
<evidence type="ECO:0000256" key="1">
    <source>
        <dbReference type="ARBA" id="ARBA00004651"/>
    </source>
</evidence>
<reference evidence="9 10" key="1">
    <citation type="submission" date="2010-06" db="EMBL/GenBank/DDBJ databases">
        <title>Complete sequence of chromosome of Nitrosococcus watsoni C-113.</title>
        <authorList>
            <consortium name="US DOE Joint Genome Institute"/>
            <person name="Lucas S."/>
            <person name="Copeland A."/>
            <person name="Lapidus A."/>
            <person name="Cheng J.-F."/>
            <person name="Bruce D."/>
            <person name="Goodwin L."/>
            <person name="Pitluck S."/>
            <person name="Malfatti S.A."/>
            <person name="Chain P.S.G."/>
            <person name="Land M."/>
            <person name="Hauser L."/>
            <person name="Kyrpides N."/>
            <person name="Ivanova N."/>
            <person name="Cambell M.A."/>
            <person name="Heidelberg J.F."/>
            <person name="Klotz M.G."/>
            <person name="Woyke T."/>
        </authorList>
    </citation>
    <scope>NUCLEOTIDE SEQUENCE [LARGE SCALE GENOMIC DNA]</scope>
    <source>
        <strain evidence="9 10">C-113</strain>
    </source>
</reference>
<dbReference type="OrthoDB" id="9055647at2"/>
<feature type="transmembrane region" description="Helical" evidence="8">
    <location>
        <begin position="301"/>
        <end position="322"/>
    </location>
</feature>
<keyword evidence="5 8" id="KW-0812">Transmembrane</keyword>
<dbReference type="GO" id="GO:0033214">
    <property type="term" value="P:siderophore-iron import into cell"/>
    <property type="evidence" value="ECO:0007669"/>
    <property type="project" value="TreeGrafter"/>
</dbReference>
<dbReference type="Pfam" id="PF01032">
    <property type="entry name" value="FecCD"/>
    <property type="match status" value="1"/>
</dbReference>
<dbReference type="GO" id="GO:0022857">
    <property type="term" value="F:transmembrane transporter activity"/>
    <property type="evidence" value="ECO:0007669"/>
    <property type="project" value="InterPro"/>
</dbReference>
<protein>
    <submittedName>
        <fullName evidence="9">Transport system permease protein</fullName>
    </submittedName>
</protein>
<evidence type="ECO:0000256" key="5">
    <source>
        <dbReference type="ARBA" id="ARBA00022692"/>
    </source>
</evidence>
<dbReference type="RefSeq" id="WP_013221170.1">
    <property type="nucleotide sequence ID" value="NC_014315.1"/>
</dbReference>
<keyword evidence="10" id="KW-1185">Reference proteome</keyword>
<organism evidence="9 10">
    <name type="scientific">Nitrosococcus watsoni (strain C-113)</name>
    <dbReference type="NCBI Taxonomy" id="105559"/>
    <lineage>
        <taxon>Bacteria</taxon>
        <taxon>Pseudomonadati</taxon>
        <taxon>Pseudomonadota</taxon>
        <taxon>Gammaproteobacteria</taxon>
        <taxon>Chromatiales</taxon>
        <taxon>Chromatiaceae</taxon>
        <taxon>Nitrosococcus</taxon>
    </lineage>
</organism>
<feature type="transmembrane region" description="Helical" evidence="8">
    <location>
        <begin position="177"/>
        <end position="207"/>
    </location>
</feature>
<dbReference type="InterPro" id="IPR000522">
    <property type="entry name" value="ABC_transptr_permease_BtuC"/>
</dbReference>
<feature type="transmembrane region" description="Helical" evidence="8">
    <location>
        <begin position="57"/>
        <end position="76"/>
    </location>
</feature>
<dbReference type="eggNOG" id="COG0609">
    <property type="taxonomic scope" value="Bacteria"/>
</dbReference>
<evidence type="ECO:0000313" key="10">
    <source>
        <dbReference type="Proteomes" id="UP000000393"/>
    </source>
</evidence>
<keyword evidence="7 8" id="KW-0472">Membrane</keyword>
<dbReference type="CDD" id="cd06550">
    <property type="entry name" value="TM_ABC_iron-siderophores_like"/>
    <property type="match status" value="1"/>
</dbReference>
<feature type="transmembrane region" description="Helical" evidence="8">
    <location>
        <begin position="234"/>
        <end position="255"/>
    </location>
</feature>
<sequence length="331" mass="34800">MKPVVTLGLLALLAIGVLSIAPFLGLHPIPVKAILESTADNVEAEIFWNLRVPRVMAAFLAGAGLAVSGMSFQALFRNPLATPFTLGVASGAALGAALYLRLGLSFALLSISGLTLSAFAGALGAILLVYGLTRVSRGFSATSILLAGVAISFFFSSLILFIQYLSDFTQSFHILRWLMGSLSIIGIEAVFEILPFVIGGTFAILFLSQELNLLATGELLAASRGLNVRGIRSLLFFVTSLTVGGIVAICGPIGFVGMMVPHICRLLVGADHRLLAPATVLFGGSFLVLCDTLARNLIAPAEIPVGVITALLGGPFFMWLLLRQTLEKGII</sequence>
<dbReference type="GO" id="GO:0005886">
    <property type="term" value="C:plasma membrane"/>
    <property type="evidence" value="ECO:0007669"/>
    <property type="project" value="UniProtKB-SubCell"/>
</dbReference>
<keyword evidence="4" id="KW-1003">Cell membrane</keyword>
<feature type="transmembrane region" description="Helical" evidence="8">
    <location>
        <begin position="275"/>
        <end position="294"/>
    </location>
</feature>